<organism evidence="5 6">
    <name type="scientific">Mycolicibacterium tokaiense</name>
    <dbReference type="NCBI Taxonomy" id="39695"/>
    <lineage>
        <taxon>Bacteria</taxon>
        <taxon>Bacillati</taxon>
        <taxon>Actinomycetota</taxon>
        <taxon>Actinomycetes</taxon>
        <taxon>Mycobacteriales</taxon>
        <taxon>Mycobacteriaceae</taxon>
        <taxon>Mycolicibacterium</taxon>
    </lineage>
</organism>
<dbReference type="EMBL" id="UGQT01000001">
    <property type="protein sequence ID" value="STZ59892.1"/>
    <property type="molecule type" value="Genomic_DNA"/>
</dbReference>
<evidence type="ECO:0000256" key="2">
    <source>
        <dbReference type="ARBA" id="ARBA00022679"/>
    </source>
</evidence>
<dbReference type="OrthoDB" id="7946249at2"/>
<dbReference type="AlphaFoldDB" id="A0A378TGE7"/>
<reference evidence="5 6" key="1">
    <citation type="submission" date="2018-06" db="EMBL/GenBank/DDBJ databases">
        <authorList>
            <consortium name="Pathogen Informatics"/>
            <person name="Doyle S."/>
        </authorList>
    </citation>
    <scope>NUCLEOTIDE SEQUENCE [LARGE SCALE GENOMIC DNA]</scope>
    <source>
        <strain evidence="5 6">NCTC10821</strain>
    </source>
</reference>
<dbReference type="RefSeq" id="WP_115279241.1">
    <property type="nucleotide sequence ID" value="NZ_AP022600.1"/>
</dbReference>
<evidence type="ECO:0000259" key="4">
    <source>
        <dbReference type="Pfam" id="PF00294"/>
    </source>
</evidence>
<dbReference type="InterPro" id="IPR002139">
    <property type="entry name" value="Ribo/fructo_kinase"/>
</dbReference>
<evidence type="ECO:0000313" key="6">
    <source>
        <dbReference type="Proteomes" id="UP000254978"/>
    </source>
</evidence>
<dbReference type="PRINTS" id="PR00990">
    <property type="entry name" value="RIBOKINASE"/>
</dbReference>
<keyword evidence="2 5" id="KW-0808">Transferase</keyword>
<dbReference type="GO" id="GO:0005829">
    <property type="term" value="C:cytosol"/>
    <property type="evidence" value="ECO:0007669"/>
    <property type="project" value="TreeGrafter"/>
</dbReference>
<evidence type="ECO:0000313" key="5">
    <source>
        <dbReference type="EMBL" id="STZ59892.1"/>
    </source>
</evidence>
<evidence type="ECO:0000256" key="3">
    <source>
        <dbReference type="ARBA" id="ARBA00022777"/>
    </source>
</evidence>
<keyword evidence="3 5" id="KW-0418">Kinase</keyword>
<dbReference type="PROSITE" id="PS00583">
    <property type="entry name" value="PFKB_KINASES_1"/>
    <property type="match status" value="1"/>
</dbReference>
<evidence type="ECO:0000256" key="1">
    <source>
        <dbReference type="ARBA" id="ARBA00010688"/>
    </source>
</evidence>
<accession>A0A378TGE7</accession>
<protein>
    <submittedName>
        <fullName evidence="5">Putative kinase, pfkB family carbohydrate kinase family</fullName>
        <ecNumber evidence="5">2.7.1.15</ecNumber>
    </submittedName>
</protein>
<comment type="similarity">
    <text evidence="1">Belongs to the carbohydrate kinase PfkB family.</text>
</comment>
<dbReference type="Pfam" id="PF00294">
    <property type="entry name" value="PfkB"/>
    <property type="match status" value="1"/>
</dbReference>
<keyword evidence="6" id="KW-1185">Reference proteome</keyword>
<dbReference type="SUPFAM" id="SSF53613">
    <property type="entry name" value="Ribokinase-like"/>
    <property type="match status" value="1"/>
</dbReference>
<dbReference type="Proteomes" id="UP000254978">
    <property type="component" value="Unassembled WGS sequence"/>
</dbReference>
<dbReference type="InterPro" id="IPR011611">
    <property type="entry name" value="PfkB_dom"/>
</dbReference>
<dbReference type="Gene3D" id="3.40.1190.20">
    <property type="match status" value="1"/>
</dbReference>
<sequence>MTVLVVGQIARDLVLRCDGLPESGGSATITERRELVGGKGANQAVALTQLGVPAAVLGVVGDDGHGPWLRDQLAADGVDVSRVVRRGNSALMVDLVDDPGSRRLFEHTPTESMLTVDDVRQSSLDSVAVVSLQLQQPGEVMVAAAEAAHRYGVPVIADGNPEPGYAAALLPMLDVLRLDAAEAEALTGRAPTSVQIASQIGTELLDAGPSLVAIAVRGTGDLVLWRAGRDLVPHTDGGVVDQTGAGDAFMAGLTAALLDEADPVTAANVAGAAARSTVARLGGRPELTALEKHWRKR</sequence>
<dbReference type="InterPro" id="IPR029056">
    <property type="entry name" value="Ribokinase-like"/>
</dbReference>
<dbReference type="EC" id="2.7.1.15" evidence="5"/>
<proteinExistence type="inferred from homology"/>
<dbReference type="GO" id="GO:0004747">
    <property type="term" value="F:ribokinase activity"/>
    <property type="evidence" value="ECO:0007669"/>
    <property type="project" value="UniProtKB-EC"/>
</dbReference>
<dbReference type="PANTHER" id="PTHR10584:SF157">
    <property type="entry name" value="SULFOFRUCTOSE KINASE"/>
    <property type="match status" value="1"/>
</dbReference>
<feature type="domain" description="Carbohydrate kinase PfkB" evidence="4">
    <location>
        <begin position="3"/>
        <end position="284"/>
    </location>
</feature>
<dbReference type="InterPro" id="IPR002173">
    <property type="entry name" value="Carboh/pur_kinase_PfkB_CS"/>
</dbReference>
<dbReference type="PANTHER" id="PTHR10584">
    <property type="entry name" value="SUGAR KINASE"/>
    <property type="match status" value="1"/>
</dbReference>
<gene>
    <name evidence="5" type="primary">rbsK_1</name>
    <name evidence="5" type="ORF">NCTC10821_03430</name>
</gene>
<name>A0A378TGE7_9MYCO</name>